<name>A0A3L6PNJ4_PANMI</name>
<dbReference type="FunFam" id="3.30.310.50:FF:000005">
    <property type="entry name" value="L antigen family member 3"/>
    <property type="match status" value="1"/>
</dbReference>
<evidence type="ECO:0000313" key="7">
    <source>
        <dbReference type="EMBL" id="RLM61438.1"/>
    </source>
</evidence>
<evidence type="ECO:0000256" key="3">
    <source>
        <dbReference type="ARBA" id="ARBA00007073"/>
    </source>
</evidence>
<comment type="subcellular location">
    <subcellularLocation>
        <location evidence="2">Cytoplasm</location>
    </subcellularLocation>
    <subcellularLocation>
        <location evidence="1">Nucleus</location>
    </subcellularLocation>
</comment>
<dbReference type="Pfam" id="PF09341">
    <property type="entry name" value="Pcc1"/>
    <property type="match status" value="1"/>
</dbReference>
<dbReference type="GO" id="GO:0005737">
    <property type="term" value="C:cytoplasm"/>
    <property type="evidence" value="ECO:0007669"/>
    <property type="project" value="UniProtKB-SubCell"/>
</dbReference>
<reference evidence="8" key="1">
    <citation type="journal article" date="2019" name="Nat. Commun.">
        <title>The genome of broomcorn millet.</title>
        <authorList>
            <person name="Zou C."/>
            <person name="Miki D."/>
            <person name="Li D."/>
            <person name="Tang Q."/>
            <person name="Xiao L."/>
            <person name="Rajput S."/>
            <person name="Deng P."/>
            <person name="Jia W."/>
            <person name="Huang R."/>
            <person name="Zhang M."/>
            <person name="Sun Y."/>
            <person name="Hu J."/>
            <person name="Fu X."/>
            <person name="Schnable P.S."/>
            <person name="Li F."/>
            <person name="Zhang H."/>
            <person name="Feng B."/>
            <person name="Zhu X."/>
            <person name="Liu R."/>
            <person name="Schnable J.C."/>
            <person name="Zhu J.-K."/>
            <person name="Zhang H."/>
        </authorList>
    </citation>
    <scope>NUCLEOTIDE SEQUENCE [LARGE SCALE GENOMIC DNA]</scope>
</reference>
<dbReference type="GO" id="GO:0005634">
    <property type="term" value="C:nucleus"/>
    <property type="evidence" value="ECO:0007669"/>
    <property type="project" value="UniProtKB-SubCell"/>
</dbReference>
<dbReference type="EMBL" id="PQIB02000016">
    <property type="protein sequence ID" value="RLM61438.1"/>
    <property type="molecule type" value="Genomic_DNA"/>
</dbReference>
<keyword evidence="6" id="KW-0539">Nucleus</keyword>
<evidence type="ECO:0000256" key="5">
    <source>
        <dbReference type="ARBA" id="ARBA00022694"/>
    </source>
</evidence>
<dbReference type="OrthoDB" id="10025739at2759"/>
<dbReference type="GO" id="GO:0070525">
    <property type="term" value="P:tRNA threonylcarbamoyladenosine metabolic process"/>
    <property type="evidence" value="ECO:0007669"/>
    <property type="project" value="TreeGrafter"/>
</dbReference>
<proteinExistence type="inferred from homology"/>
<dbReference type="GO" id="GO:0000408">
    <property type="term" value="C:EKC/KEOPS complex"/>
    <property type="evidence" value="ECO:0007669"/>
    <property type="project" value="TreeGrafter"/>
</dbReference>
<dbReference type="AlphaFoldDB" id="A0A3L6PNJ4"/>
<protein>
    <submittedName>
        <fullName evidence="7">Uncharacterized protein</fullName>
    </submittedName>
</protein>
<dbReference type="GO" id="GO:0008033">
    <property type="term" value="P:tRNA processing"/>
    <property type="evidence" value="ECO:0007669"/>
    <property type="project" value="UniProtKB-KW"/>
</dbReference>
<dbReference type="PANTHER" id="PTHR31283:SF5">
    <property type="entry name" value="EKC_KEOPS COMPLEX SUBUNIT LAGE3"/>
    <property type="match status" value="1"/>
</dbReference>
<keyword evidence="5" id="KW-0819">tRNA processing</keyword>
<dbReference type="PANTHER" id="PTHR31283">
    <property type="entry name" value="EKC/KEOPS COMPLEX SUBUNIT PCC1 FAMILY MEMBER"/>
    <property type="match status" value="1"/>
</dbReference>
<evidence type="ECO:0000256" key="4">
    <source>
        <dbReference type="ARBA" id="ARBA00022490"/>
    </source>
</evidence>
<sequence>MVEMTAAASTPEPSSGWDFKCNFEVDYRSEEQASIVYKTLAVDKELQPDKVKREVTVSGGKLFVHFEAVEARFLRASFSAFVDLMVLVTKLAEEYGVADS</sequence>
<evidence type="ECO:0000256" key="2">
    <source>
        <dbReference type="ARBA" id="ARBA00004496"/>
    </source>
</evidence>
<evidence type="ECO:0000256" key="6">
    <source>
        <dbReference type="ARBA" id="ARBA00023242"/>
    </source>
</evidence>
<accession>A0A3L6PNJ4</accession>
<comment type="similarity">
    <text evidence="3">Belongs to the CTAG/PCC1 family.</text>
</comment>
<dbReference type="InterPro" id="IPR015419">
    <property type="entry name" value="CTAG/Pcc1"/>
</dbReference>
<evidence type="ECO:0000256" key="1">
    <source>
        <dbReference type="ARBA" id="ARBA00004123"/>
    </source>
</evidence>
<keyword evidence="4" id="KW-0963">Cytoplasm</keyword>
<gene>
    <name evidence="7" type="ORF">C2845_PM14G19260</name>
</gene>
<dbReference type="Gene3D" id="3.30.310.50">
    <property type="entry name" value="Alpha-D-phosphohexomutase, C-terminal domain"/>
    <property type="match status" value="1"/>
</dbReference>
<organism evidence="7 8">
    <name type="scientific">Panicum miliaceum</name>
    <name type="common">Proso millet</name>
    <name type="synonym">Broomcorn millet</name>
    <dbReference type="NCBI Taxonomy" id="4540"/>
    <lineage>
        <taxon>Eukaryota</taxon>
        <taxon>Viridiplantae</taxon>
        <taxon>Streptophyta</taxon>
        <taxon>Embryophyta</taxon>
        <taxon>Tracheophyta</taxon>
        <taxon>Spermatophyta</taxon>
        <taxon>Magnoliopsida</taxon>
        <taxon>Liliopsida</taxon>
        <taxon>Poales</taxon>
        <taxon>Poaceae</taxon>
        <taxon>PACMAD clade</taxon>
        <taxon>Panicoideae</taxon>
        <taxon>Panicodae</taxon>
        <taxon>Paniceae</taxon>
        <taxon>Panicinae</taxon>
        <taxon>Panicum</taxon>
        <taxon>Panicum sect. Panicum</taxon>
    </lineage>
</organism>
<keyword evidence="8" id="KW-1185">Reference proteome</keyword>
<comment type="caution">
    <text evidence="7">The sequence shown here is derived from an EMBL/GenBank/DDBJ whole genome shotgun (WGS) entry which is preliminary data.</text>
</comment>
<dbReference type="Proteomes" id="UP000275267">
    <property type="component" value="Unassembled WGS sequence"/>
</dbReference>
<evidence type="ECO:0000313" key="8">
    <source>
        <dbReference type="Proteomes" id="UP000275267"/>
    </source>
</evidence>